<evidence type="ECO:0000313" key="4">
    <source>
        <dbReference type="Proteomes" id="UP000541185"/>
    </source>
</evidence>
<dbReference type="Pfam" id="PF03401">
    <property type="entry name" value="TctC"/>
    <property type="match status" value="1"/>
</dbReference>
<dbReference type="AlphaFoldDB" id="A0A848HDB7"/>
<feature type="chain" id="PRO_5032754039" evidence="2">
    <location>
        <begin position="23"/>
        <end position="324"/>
    </location>
</feature>
<comment type="similarity">
    <text evidence="1">Belongs to the UPF0065 (bug) family.</text>
</comment>
<sequence length="324" mass="34055">MQRRQFLASALPIALAAAGARAADAFPARSVRIVVAYAAGGGPDVLVRQLGPRLTELLGQPVIIENKVGAAGVLAAQYVAQQPADGYNLLMGSNTHLIQKILQPELKYDPIADFAPVSNMAASPTVMVVRADRPWHKVEDVIHAAQAAPGKLNYSSGGIGTAAHLAGATLVSLAGLKAQHIPLKGSVEIAASLLRGDTDFAFPVAGTGIPQVKGGKLRMLATTGAARLKDFPEVPTLKEVLKNELAVQESWFGLWAPARTPAGPIARWHDVLVRVLAEPATRAQFEATGNTATPSESPQAFAAFIRAENRKWADIIKLAGITGI</sequence>
<accession>A0A848HDB7</accession>
<evidence type="ECO:0000313" key="3">
    <source>
        <dbReference type="EMBL" id="NML48454.1"/>
    </source>
</evidence>
<gene>
    <name evidence="3" type="ORF">HHL11_32210</name>
</gene>
<dbReference type="EMBL" id="JABBFX010000005">
    <property type="protein sequence ID" value="NML48454.1"/>
    <property type="molecule type" value="Genomic_DNA"/>
</dbReference>
<dbReference type="Proteomes" id="UP000541185">
    <property type="component" value="Unassembled WGS sequence"/>
</dbReference>
<dbReference type="Gene3D" id="3.40.190.150">
    <property type="entry name" value="Bordetella uptake gene, domain 1"/>
    <property type="match status" value="1"/>
</dbReference>
<reference evidence="3 4" key="1">
    <citation type="submission" date="2020-04" db="EMBL/GenBank/DDBJ databases">
        <title>Ramlibacter sp. G-1-2-2 isolated from soil.</title>
        <authorList>
            <person name="Dahal R.H."/>
        </authorList>
    </citation>
    <scope>NUCLEOTIDE SEQUENCE [LARGE SCALE GENOMIC DNA]</scope>
    <source>
        <strain evidence="3 4">G-1-2-2</strain>
    </source>
</reference>
<dbReference type="PIRSF" id="PIRSF017082">
    <property type="entry name" value="YflP"/>
    <property type="match status" value="1"/>
</dbReference>
<dbReference type="InterPro" id="IPR005064">
    <property type="entry name" value="BUG"/>
</dbReference>
<comment type="caution">
    <text evidence="3">The sequence shown here is derived from an EMBL/GenBank/DDBJ whole genome shotgun (WGS) entry which is preliminary data.</text>
</comment>
<dbReference type="RefSeq" id="WP_169422793.1">
    <property type="nucleotide sequence ID" value="NZ_JABBFX010000005.1"/>
</dbReference>
<protein>
    <submittedName>
        <fullName evidence="3">Tripartite tricarboxylate transporter substrate binding protein</fullName>
    </submittedName>
</protein>
<dbReference type="InterPro" id="IPR042100">
    <property type="entry name" value="Bug_dom1"/>
</dbReference>
<proteinExistence type="inferred from homology"/>
<name>A0A848HDB7_9BURK</name>
<evidence type="ECO:0000256" key="2">
    <source>
        <dbReference type="SAM" id="SignalP"/>
    </source>
</evidence>
<organism evidence="3 4">
    <name type="scientific">Ramlibacter agri</name>
    <dbReference type="NCBI Taxonomy" id="2728837"/>
    <lineage>
        <taxon>Bacteria</taxon>
        <taxon>Pseudomonadati</taxon>
        <taxon>Pseudomonadota</taxon>
        <taxon>Betaproteobacteria</taxon>
        <taxon>Burkholderiales</taxon>
        <taxon>Comamonadaceae</taxon>
        <taxon>Ramlibacter</taxon>
    </lineage>
</organism>
<keyword evidence="4" id="KW-1185">Reference proteome</keyword>
<dbReference type="SUPFAM" id="SSF53850">
    <property type="entry name" value="Periplasmic binding protein-like II"/>
    <property type="match status" value="1"/>
</dbReference>
<evidence type="ECO:0000256" key="1">
    <source>
        <dbReference type="ARBA" id="ARBA00006987"/>
    </source>
</evidence>
<dbReference type="Gene3D" id="3.40.190.10">
    <property type="entry name" value="Periplasmic binding protein-like II"/>
    <property type="match status" value="1"/>
</dbReference>
<dbReference type="PANTHER" id="PTHR42928">
    <property type="entry name" value="TRICARBOXYLATE-BINDING PROTEIN"/>
    <property type="match status" value="1"/>
</dbReference>
<keyword evidence="2" id="KW-0732">Signal</keyword>
<feature type="signal peptide" evidence="2">
    <location>
        <begin position="1"/>
        <end position="22"/>
    </location>
</feature>
<dbReference type="PANTHER" id="PTHR42928:SF5">
    <property type="entry name" value="BLR1237 PROTEIN"/>
    <property type="match status" value="1"/>
</dbReference>